<name>A0A812R660_9DINO</name>
<dbReference type="EMBL" id="CAJNDS010002303">
    <property type="protein sequence ID" value="CAE7422218.1"/>
    <property type="molecule type" value="Genomic_DNA"/>
</dbReference>
<gene>
    <name evidence="1" type="ORF">SNAT2548_LOCUS22959</name>
</gene>
<dbReference type="AlphaFoldDB" id="A0A812R660"/>
<feature type="non-terminal residue" evidence="1">
    <location>
        <position position="404"/>
    </location>
</feature>
<comment type="caution">
    <text evidence="1">The sequence shown here is derived from an EMBL/GenBank/DDBJ whole genome shotgun (WGS) entry which is preliminary data.</text>
</comment>
<proteinExistence type="predicted"/>
<organism evidence="1 2">
    <name type="scientific">Symbiodinium natans</name>
    <dbReference type="NCBI Taxonomy" id="878477"/>
    <lineage>
        <taxon>Eukaryota</taxon>
        <taxon>Sar</taxon>
        <taxon>Alveolata</taxon>
        <taxon>Dinophyceae</taxon>
        <taxon>Suessiales</taxon>
        <taxon>Symbiodiniaceae</taxon>
        <taxon>Symbiodinium</taxon>
    </lineage>
</organism>
<dbReference type="Proteomes" id="UP000604046">
    <property type="component" value="Unassembled WGS sequence"/>
</dbReference>
<dbReference type="OrthoDB" id="431788at2759"/>
<accession>A0A812R660</accession>
<sequence>MPPPPPKAPVARHRKREGIVLRMFRELTPARGMLRDREDQAVVLEFESIGGLDNLPREGDVVEYRQFENESGHEAVNVTVKSRAQKETAQSKPSDSECWAAEQFLRRHALQRWEKGEPFTHSSMKGYRDSFARDTGKFKFPDDEATMKELGEAIAVFYRLSHAVPDTPKKLFLCEHPTDVYAFVEDIDVLGGYVGGVPNVMRNGPNDYDYELLKWRAKVLRKIFPGAEPRLMLYEACGMYQGHDIFKESYHLVWPMVMVDKQRAVAAREETVRLFEQMSEEEGHPLAKLLHRAKQKDENNSWERIFDISTTRPSIGARMPYSDKMSVTKLGRWVDNHRRVLPIAEIMFDFNNGEELPRCITVAGAEQRTPAEWAKNGMCRRSGKAVSYCTASIRAAEGQRNRRR</sequence>
<reference evidence="1" key="1">
    <citation type="submission" date="2021-02" db="EMBL/GenBank/DDBJ databases">
        <authorList>
            <person name="Dougan E. K."/>
            <person name="Rhodes N."/>
            <person name="Thang M."/>
            <person name="Chan C."/>
        </authorList>
    </citation>
    <scope>NUCLEOTIDE SEQUENCE</scope>
</reference>
<evidence type="ECO:0000313" key="2">
    <source>
        <dbReference type="Proteomes" id="UP000604046"/>
    </source>
</evidence>
<evidence type="ECO:0000313" key="1">
    <source>
        <dbReference type="EMBL" id="CAE7422218.1"/>
    </source>
</evidence>
<keyword evidence="2" id="KW-1185">Reference proteome</keyword>
<protein>
    <submittedName>
        <fullName evidence="1">Uncharacterized protein</fullName>
    </submittedName>
</protein>